<organism evidence="1 2">
    <name type="scientific">Methanosarcina horonobensis HB-1 = JCM 15518</name>
    <dbReference type="NCBI Taxonomy" id="1434110"/>
    <lineage>
        <taxon>Archaea</taxon>
        <taxon>Methanobacteriati</taxon>
        <taxon>Methanobacteriota</taxon>
        <taxon>Stenosarchaea group</taxon>
        <taxon>Methanomicrobia</taxon>
        <taxon>Methanosarcinales</taxon>
        <taxon>Methanosarcinaceae</taxon>
        <taxon>Methanosarcina</taxon>
    </lineage>
</organism>
<dbReference type="KEGG" id="mhor:MSHOH_2278"/>
<sequence>MSIVKEKPRLDLVLAHPGATGQEFEQKDRHNDALKTYSCFKEFETANFETRNPEMKLFIHPGTYFTPSNVRSLSGKICKVEESGLCFLQTAERNYQNFNLLTESYSFLTGRASELCSCPEAPENRN</sequence>
<dbReference type="EMBL" id="CP009516">
    <property type="protein sequence ID" value="AKB78761.1"/>
    <property type="molecule type" value="Genomic_DNA"/>
</dbReference>
<evidence type="ECO:0000313" key="1">
    <source>
        <dbReference type="EMBL" id="AKB78761.1"/>
    </source>
</evidence>
<dbReference type="GeneID" id="24831540"/>
<dbReference type="RefSeq" id="WP_048139962.1">
    <property type="nucleotide sequence ID" value="NZ_CP009516.1"/>
</dbReference>
<dbReference type="Proteomes" id="UP000033101">
    <property type="component" value="Chromosome"/>
</dbReference>
<evidence type="ECO:0000313" key="2">
    <source>
        <dbReference type="Proteomes" id="UP000033101"/>
    </source>
</evidence>
<dbReference type="AlphaFoldDB" id="A0A0E3SCY4"/>
<dbReference type="HOGENOM" id="CLU_161789_0_0_2"/>
<accession>A0A0E3SCY4</accession>
<keyword evidence="2" id="KW-1185">Reference proteome</keyword>
<name>A0A0E3SCY4_9EURY</name>
<protein>
    <submittedName>
        <fullName evidence="1">Uncharacterized protein</fullName>
    </submittedName>
</protein>
<gene>
    <name evidence="1" type="ORF">MSHOH_2278</name>
</gene>
<reference evidence="1 2" key="1">
    <citation type="submission" date="2014-07" db="EMBL/GenBank/DDBJ databases">
        <title>Methanogenic archaea and the global carbon cycle.</title>
        <authorList>
            <person name="Henriksen J.R."/>
            <person name="Luke J."/>
            <person name="Reinhart S."/>
            <person name="Benedict M.N."/>
            <person name="Youngblut N.D."/>
            <person name="Metcalf M.E."/>
            <person name="Whitaker R.J."/>
            <person name="Metcalf W.W."/>
        </authorList>
    </citation>
    <scope>NUCLEOTIDE SEQUENCE [LARGE SCALE GENOMIC DNA]</scope>
    <source>
        <strain evidence="1 2">HB-1</strain>
    </source>
</reference>
<proteinExistence type="predicted"/>
<dbReference type="OrthoDB" id="135205at2157"/>
<dbReference type="PATRIC" id="fig|1434110.4.peg.2913"/>